<evidence type="ECO:0000259" key="2">
    <source>
        <dbReference type="Pfam" id="PF18755"/>
    </source>
</evidence>
<protein>
    <recommendedName>
        <fullName evidence="2">RAMA domain-containing protein</fullName>
    </recommendedName>
</protein>
<feature type="compositionally biased region" description="Basic and acidic residues" evidence="1">
    <location>
        <begin position="362"/>
        <end position="376"/>
    </location>
</feature>
<evidence type="ECO:0000313" key="3">
    <source>
        <dbReference type="EMBL" id="MBD8061768.1"/>
    </source>
</evidence>
<evidence type="ECO:0000313" key="4">
    <source>
        <dbReference type="Proteomes" id="UP000661894"/>
    </source>
</evidence>
<organism evidence="3 4">
    <name type="scientific">Oceanitalea stevensii</name>
    <dbReference type="NCBI Taxonomy" id="2763072"/>
    <lineage>
        <taxon>Bacteria</taxon>
        <taxon>Bacillati</taxon>
        <taxon>Actinomycetota</taxon>
        <taxon>Actinomycetes</taxon>
        <taxon>Micrococcales</taxon>
        <taxon>Bogoriellaceae</taxon>
        <taxon>Georgenia</taxon>
    </lineage>
</organism>
<dbReference type="EMBL" id="JACSPO010000001">
    <property type="protein sequence ID" value="MBD8061768.1"/>
    <property type="molecule type" value="Genomic_DNA"/>
</dbReference>
<dbReference type="Pfam" id="PF18755">
    <property type="entry name" value="RAMA"/>
    <property type="match status" value="1"/>
</dbReference>
<feature type="compositionally biased region" description="Basic residues" evidence="1">
    <location>
        <begin position="377"/>
        <end position="386"/>
    </location>
</feature>
<accession>A0ABR8Z148</accession>
<dbReference type="InterPro" id="IPR040843">
    <property type="entry name" value="RAMA"/>
</dbReference>
<proteinExistence type="predicted"/>
<evidence type="ECO:0000256" key="1">
    <source>
        <dbReference type="SAM" id="MobiDB-lite"/>
    </source>
</evidence>
<reference evidence="3 4" key="1">
    <citation type="submission" date="2020-08" db="EMBL/GenBank/DDBJ databases">
        <title>A Genomic Blueprint of the Chicken Gut Microbiome.</title>
        <authorList>
            <person name="Gilroy R."/>
            <person name="Ravi A."/>
            <person name="Getino M."/>
            <person name="Pursley I."/>
            <person name="Horton D.L."/>
            <person name="Alikhan N.-F."/>
            <person name="Baker D."/>
            <person name="Gharbi K."/>
            <person name="Hall N."/>
            <person name="Watson M."/>
            <person name="Adriaenssens E.M."/>
            <person name="Foster-Nyarko E."/>
            <person name="Jarju S."/>
            <person name="Secka A."/>
            <person name="Antonio M."/>
            <person name="Oren A."/>
            <person name="Chaudhuri R."/>
            <person name="La Ragione R.M."/>
            <person name="Hildebrand F."/>
            <person name="Pallen M.J."/>
        </authorList>
    </citation>
    <scope>NUCLEOTIDE SEQUENCE [LARGE SCALE GENOMIC DNA]</scope>
    <source>
        <strain evidence="3 4">Sa1BUA1</strain>
    </source>
</reference>
<feature type="region of interest" description="Disordered" evidence="1">
    <location>
        <begin position="203"/>
        <end position="280"/>
    </location>
</feature>
<dbReference type="Proteomes" id="UP000661894">
    <property type="component" value="Unassembled WGS sequence"/>
</dbReference>
<name>A0ABR8Z148_9MICO</name>
<feature type="domain" description="RAMA" evidence="2">
    <location>
        <begin position="291"/>
        <end position="364"/>
    </location>
</feature>
<keyword evidence="4" id="KW-1185">Reference proteome</keyword>
<dbReference type="RefSeq" id="WP_251838828.1">
    <property type="nucleotide sequence ID" value="NZ_JACSPO010000001.1"/>
</dbReference>
<comment type="caution">
    <text evidence="3">The sequence shown here is derived from an EMBL/GenBank/DDBJ whole genome shotgun (WGS) entry which is preliminary data.</text>
</comment>
<gene>
    <name evidence="3" type="ORF">H9624_05460</name>
</gene>
<feature type="region of interest" description="Disordered" evidence="1">
    <location>
        <begin position="362"/>
        <end position="386"/>
    </location>
</feature>
<sequence length="386" mass="40767">MPLFEFEAGQLIPAQIGHAVTDPVEPAVLDAVRAQVLEMLRLPVFPVTWRDDDGAPRLTAMDPAGHVVSVEVLERLDAHALVAALGRAGHSAERGWIDVARSYPSGVGAFRRDWNAFRESQPVGTVVTARVHVVAAQIDDDARRALDALAGAGVVVHELAVRQMSSGRLFLDVTEVSVPVAPLPWLLPGRTVAALEAASPALPAPPAAEEAQPEPAPAVGRRARRRRAAAQEAEDASPAHAPAADAALPDAAPARADDAAPAHAAPQPVTGGHEPAAPDEDLLGIGVMLGEPAALVWARNGHRGEATLRPDGWIVVSGRSFADPEAAASAVVGAPVAAEAWEVWRFGAEGPSLHEAREELRAVRERERRRAAEPGLRRRRRRAASD</sequence>
<feature type="compositionally biased region" description="Low complexity" evidence="1">
    <location>
        <begin position="236"/>
        <end position="254"/>
    </location>
</feature>